<sequence length="85" mass="9765">MAKRLIKPMIFTQNNLSFLEMLYFPDLYKVPSGEATTEQVDHWLPSVSTTYNHEYTPPDSTVQDVLPKPVILESKSCRFTITARS</sequence>
<evidence type="ECO:0000313" key="1">
    <source>
        <dbReference type="EMBL" id="GAA0153994.1"/>
    </source>
</evidence>
<proteinExistence type="predicted"/>
<name>A0AAV3PQF3_LITER</name>
<accession>A0AAV3PQF3</accession>
<keyword evidence="2" id="KW-1185">Reference proteome</keyword>
<gene>
    <name evidence="1" type="ORF">LIER_12100</name>
</gene>
<dbReference type="AlphaFoldDB" id="A0AAV3PQF3"/>
<comment type="caution">
    <text evidence="1">The sequence shown here is derived from an EMBL/GenBank/DDBJ whole genome shotgun (WGS) entry which is preliminary data.</text>
</comment>
<organism evidence="1 2">
    <name type="scientific">Lithospermum erythrorhizon</name>
    <name type="common">Purple gromwell</name>
    <name type="synonym">Lithospermum officinale var. erythrorhizon</name>
    <dbReference type="NCBI Taxonomy" id="34254"/>
    <lineage>
        <taxon>Eukaryota</taxon>
        <taxon>Viridiplantae</taxon>
        <taxon>Streptophyta</taxon>
        <taxon>Embryophyta</taxon>
        <taxon>Tracheophyta</taxon>
        <taxon>Spermatophyta</taxon>
        <taxon>Magnoliopsida</taxon>
        <taxon>eudicotyledons</taxon>
        <taxon>Gunneridae</taxon>
        <taxon>Pentapetalae</taxon>
        <taxon>asterids</taxon>
        <taxon>lamiids</taxon>
        <taxon>Boraginales</taxon>
        <taxon>Boraginaceae</taxon>
        <taxon>Boraginoideae</taxon>
        <taxon>Lithospermeae</taxon>
        <taxon>Lithospermum</taxon>
    </lineage>
</organism>
<protein>
    <submittedName>
        <fullName evidence="1">Uncharacterized protein</fullName>
    </submittedName>
</protein>
<dbReference type="Proteomes" id="UP001454036">
    <property type="component" value="Unassembled WGS sequence"/>
</dbReference>
<dbReference type="EMBL" id="BAABME010002292">
    <property type="protein sequence ID" value="GAA0153994.1"/>
    <property type="molecule type" value="Genomic_DNA"/>
</dbReference>
<reference evidence="1 2" key="1">
    <citation type="submission" date="2024-01" db="EMBL/GenBank/DDBJ databases">
        <title>The complete chloroplast genome sequence of Lithospermum erythrorhizon: insights into the phylogenetic relationship among Boraginaceae species and the maternal lineages of purple gromwells.</title>
        <authorList>
            <person name="Okada T."/>
            <person name="Watanabe K."/>
        </authorList>
    </citation>
    <scope>NUCLEOTIDE SEQUENCE [LARGE SCALE GENOMIC DNA]</scope>
</reference>
<evidence type="ECO:0000313" key="2">
    <source>
        <dbReference type="Proteomes" id="UP001454036"/>
    </source>
</evidence>